<feature type="chain" id="PRO_5021778376" evidence="1">
    <location>
        <begin position="24"/>
        <end position="176"/>
    </location>
</feature>
<keyword evidence="3" id="KW-1185">Reference proteome</keyword>
<accession>A0A561QX17</accession>
<dbReference type="EMBL" id="VIWP01000003">
    <property type="protein sequence ID" value="TWF54920.1"/>
    <property type="molecule type" value="Genomic_DNA"/>
</dbReference>
<proteinExistence type="predicted"/>
<dbReference type="Proteomes" id="UP000320653">
    <property type="component" value="Unassembled WGS sequence"/>
</dbReference>
<dbReference type="Gene3D" id="3.10.620.30">
    <property type="match status" value="1"/>
</dbReference>
<protein>
    <submittedName>
        <fullName evidence="2">Putative transglutaminase-like cysteine proteinase</fullName>
    </submittedName>
</protein>
<dbReference type="AlphaFoldDB" id="A0A561QX17"/>
<keyword evidence="1" id="KW-0732">Signal</keyword>
<sequence length="176" mass="18512">MIRKLIVSVAILAALIISKEAHAAGPSGLAFVLSGSAAIHAPVAEDSASVRHDGAGAADDFAKQQQLSQVNAGVNRTVYDLDTYLGSFDKTASAIPSRESCFDCAALKRDQLLSLGWSADDLQLSYLVTAEGQIDRVLVVKTAAGEVTLGDRSPIIEMVAIADEPRRAIAPVFHPL</sequence>
<evidence type="ECO:0000256" key="1">
    <source>
        <dbReference type="SAM" id="SignalP"/>
    </source>
</evidence>
<organism evidence="2 3">
    <name type="scientific">Neorhizobium alkalisoli</name>
    <dbReference type="NCBI Taxonomy" id="528178"/>
    <lineage>
        <taxon>Bacteria</taxon>
        <taxon>Pseudomonadati</taxon>
        <taxon>Pseudomonadota</taxon>
        <taxon>Alphaproteobacteria</taxon>
        <taxon>Hyphomicrobiales</taxon>
        <taxon>Rhizobiaceae</taxon>
        <taxon>Rhizobium/Agrobacterium group</taxon>
        <taxon>Neorhizobium</taxon>
    </lineage>
</organism>
<evidence type="ECO:0000313" key="2">
    <source>
        <dbReference type="EMBL" id="TWF54920.1"/>
    </source>
</evidence>
<dbReference type="InterPro" id="IPR010319">
    <property type="entry name" value="Transglutaminase-like_Cys_pept"/>
</dbReference>
<dbReference type="RefSeq" id="WP_145637706.1">
    <property type="nucleotide sequence ID" value="NZ_VIWP01000003.1"/>
</dbReference>
<evidence type="ECO:0000313" key="3">
    <source>
        <dbReference type="Proteomes" id="UP000320653"/>
    </source>
</evidence>
<name>A0A561QX17_9HYPH</name>
<dbReference type="OrthoDB" id="8362914at2"/>
<comment type="caution">
    <text evidence="2">The sequence shown here is derived from an EMBL/GenBank/DDBJ whole genome shotgun (WGS) entry which is preliminary data.</text>
</comment>
<reference evidence="2 3" key="1">
    <citation type="submission" date="2019-06" db="EMBL/GenBank/DDBJ databases">
        <title>Sorghum-associated microbial communities from plants grown in Nebraska, USA.</title>
        <authorList>
            <person name="Schachtman D."/>
        </authorList>
    </citation>
    <scope>NUCLEOTIDE SEQUENCE [LARGE SCALE GENOMIC DNA]</scope>
    <source>
        <strain evidence="2 3">1225</strain>
    </source>
</reference>
<feature type="signal peptide" evidence="1">
    <location>
        <begin position="1"/>
        <end position="23"/>
    </location>
</feature>
<gene>
    <name evidence="2" type="ORF">FHW37_103791</name>
</gene>
<dbReference type="Pfam" id="PF06035">
    <property type="entry name" value="Peptidase_C93"/>
    <property type="match status" value="1"/>
</dbReference>